<evidence type="ECO:0000256" key="1">
    <source>
        <dbReference type="ARBA" id="ARBA00001933"/>
    </source>
</evidence>
<evidence type="ECO:0000256" key="2">
    <source>
        <dbReference type="ARBA" id="ARBA00007441"/>
    </source>
</evidence>
<dbReference type="InterPro" id="IPR015421">
    <property type="entry name" value="PyrdxlP-dep_Trfase_major"/>
</dbReference>
<keyword evidence="5 8" id="KW-0808">Transferase</keyword>
<dbReference type="KEGG" id="rhs:A3Q41_03307"/>
<dbReference type="PATRIC" id="fig|1653479.3.peg.3353"/>
<dbReference type="GO" id="GO:1901605">
    <property type="term" value="P:alpha-amino acid metabolic process"/>
    <property type="evidence" value="ECO:0007669"/>
    <property type="project" value="TreeGrafter"/>
</dbReference>
<dbReference type="FunFam" id="3.40.640.10:FF:000053">
    <property type="entry name" value="Aminotransferase, class I"/>
    <property type="match status" value="1"/>
</dbReference>
<reference evidence="9" key="2">
    <citation type="submission" date="2016-04" db="EMBL/GenBank/DDBJ databases">
        <title>Complete Genome and Plasmid Sequences for Rhodococcus fascians D188 and Draft Sequences for Rhodococcus spp. Isolates PBTS 1 and PBTS 2.</title>
        <authorList>
            <person name="Stamer R."/>
            <person name="Vereecke D."/>
            <person name="Zhang Y."/>
            <person name="Schilkey F."/>
            <person name="Devitt N."/>
            <person name="Randall J."/>
        </authorList>
    </citation>
    <scope>NUCLEOTIDE SEQUENCE [LARGE SCALE GENOMIC DNA]</scope>
    <source>
        <strain evidence="9">PBTS2</strain>
    </source>
</reference>
<sequence length="410" mass="43477">MSSIHPPAGLARRTATLDSSAIRDLLALTARDEIISLAGGLPATDLIPVDRIAAAADAVLRHSDAVQYCETSGHRALRRVIAARETLAREGGTVPVESVVVTHGSQQALTLLAQALIDPGAVVVVDEPAYTGALQVFSIAEAQIESIPITDGGMDVDELEARLLAGLRPAVVHTVANFHNPRGVTMTEARRRRLAALADRYGFWIIEDDPYGEICFDTIESGPPPLPIACHSDRVVRLSSASKILAPTLRVGWFVAPPRVCAAVELLKQGADLCGSSLTQLMAADMLGDTEWLADHLTDLRREYGCRADALTSALSGEFGSALDVSRPAGGMFAWATFRDGTDTTELLAAALAHGVAFVPGSAFVRAATSTSAEYFRHSLRLSFAGSTPEALNEAVRRLSAAHASITRRS</sequence>
<protein>
    <submittedName>
        <fullName evidence="8">2-aminoadipate transaminase</fullName>
        <ecNumber evidence="8">2.6.1.39</ecNumber>
    </submittedName>
</protein>
<evidence type="ECO:0000313" key="8">
    <source>
        <dbReference type="EMBL" id="AMY24598.1"/>
    </source>
</evidence>
<comment type="subunit">
    <text evidence="3">Homodimer.</text>
</comment>
<dbReference type="GO" id="GO:0047536">
    <property type="term" value="F:2-aminoadipate transaminase activity"/>
    <property type="evidence" value="ECO:0007669"/>
    <property type="project" value="UniProtKB-EC"/>
</dbReference>
<dbReference type="InterPro" id="IPR015422">
    <property type="entry name" value="PyrdxlP-dep_Trfase_small"/>
</dbReference>
<comment type="cofactor">
    <cofactor evidence="1">
        <name>pyridoxal 5'-phosphate</name>
        <dbReference type="ChEBI" id="CHEBI:597326"/>
    </cofactor>
</comment>
<name>A0A143QPB6_RHOFA</name>
<evidence type="ECO:0000256" key="4">
    <source>
        <dbReference type="ARBA" id="ARBA00022576"/>
    </source>
</evidence>
<keyword evidence="4 8" id="KW-0032">Aminotransferase</keyword>
<evidence type="ECO:0000259" key="7">
    <source>
        <dbReference type="Pfam" id="PF00155"/>
    </source>
</evidence>
<dbReference type="Gene3D" id="3.40.640.10">
    <property type="entry name" value="Type I PLP-dependent aspartate aminotransferase-like (Major domain)"/>
    <property type="match status" value="1"/>
</dbReference>
<keyword evidence="9" id="KW-1185">Reference proteome</keyword>
<accession>A0A143QPB6</accession>
<dbReference type="EC" id="2.6.1.39" evidence="8"/>
<keyword evidence="6" id="KW-0663">Pyridoxal phosphate</keyword>
<reference evidence="8 9" key="1">
    <citation type="journal article" date="2016" name="Genome Announc.">
        <title>Complete Genome and Plasmid Sequences for Rhodococcus fascians D188 and Draft Sequences for Rhodococcus Isolates PBTS 1 and PBTS 2.</title>
        <authorList>
            <person name="Stamler R.A."/>
            <person name="Vereecke D."/>
            <person name="Zhang Y."/>
            <person name="Schilkey F."/>
            <person name="Devitt N."/>
            <person name="Randall J.J."/>
        </authorList>
    </citation>
    <scope>NUCLEOTIDE SEQUENCE [LARGE SCALE GENOMIC DNA]</scope>
    <source>
        <strain evidence="8 9">PBTS2</strain>
    </source>
</reference>
<dbReference type="GO" id="GO:0030170">
    <property type="term" value="F:pyridoxal phosphate binding"/>
    <property type="evidence" value="ECO:0007669"/>
    <property type="project" value="InterPro"/>
</dbReference>
<dbReference type="InterPro" id="IPR050859">
    <property type="entry name" value="Class-I_PLP-dep_aminotransf"/>
</dbReference>
<dbReference type="InterPro" id="IPR004839">
    <property type="entry name" value="Aminotransferase_I/II_large"/>
</dbReference>
<gene>
    <name evidence="8" type="primary">lysN_3</name>
    <name evidence="8" type="ORF">A3Q41_03307</name>
</gene>
<dbReference type="EMBL" id="CP015220">
    <property type="protein sequence ID" value="AMY24598.1"/>
    <property type="molecule type" value="Genomic_DNA"/>
</dbReference>
<evidence type="ECO:0000256" key="5">
    <source>
        <dbReference type="ARBA" id="ARBA00022679"/>
    </source>
</evidence>
<dbReference type="InterPro" id="IPR015424">
    <property type="entry name" value="PyrdxlP-dep_Trfase"/>
</dbReference>
<dbReference type="Gene3D" id="3.90.1150.10">
    <property type="entry name" value="Aspartate Aminotransferase, domain 1"/>
    <property type="match status" value="1"/>
</dbReference>
<dbReference type="RefSeq" id="WP_048319730.1">
    <property type="nucleotide sequence ID" value="NZ_CP015220.1"/>
</dbReference>
<proteinExistence type="inferred from homology"/>
<dbReference type="PANTHER" id="PTHR42790">
    <property type="entry name" value="AMINOTRANSFERASE"/>
    <property type="match status" value="1"/>
</dbReference>
<evidence type="ECO:0000256" key="6">
    <source>
        <dbReference type="ARBA" id="ARBA00022898"/>
    </source>
</evidence>
<dbReference type="AlphaFoldDB" id="A0A143QPB6"/>
<feature type="domain" description="Aminotransferase class I/classII large" evidence="7">
    <location>
        <begin position="34"/>
        <end position="399"/>
    </location>
</feature>
<dbReference type="Pfam" id="PF00155">
    <property type="entry name" value="Aminotran_1_2"/>
    <property type="match status" value="1"/>
</dbReference>
<dbReference type="SUPFAM" id="SSF53383">
    <property type="entry name" value="PLP-dependent transferases"/>
    <property type="match status" value="1"/>
</dbReference>
<dbReference type="PANTHER" id="PTHR42790:SF19">
    <property type="entry name" value="KYNURENINE_ALPHA-AMINOADIPATE AMINOTRANSFERASE, MITOCHONDRIAL"/>
    <property type="match status" value="1"/>
</dbReference>
<dbReference type="OrthoDB" id="199743at2"/>
<dbReference type="CDD" id="cd00609">
    <property type="entry name" value="AAT_like"/>
    <property type="match status" value="1"/>
</dbReference>
<comment type="similarity">
    <text evidence="2">Belongs to the class-I pyridoxal-phosphate-dependent aminotransferase family.</text>
</comment>
<evidence type="ECO:0000256" key="3">
    <source>
        <dbReference type="ARBA" id="ARBA00011738"/>
    </source>
</evidence>
<organism evidence="8 9">
    <name type="scientific">Rhodococcoides fascians</name>
    <name type="common">Rhodococcus fascians</name>
    <dbReference type="NCBI Taxonomy" id="1828"/>
    <lineage>
        <taxon>Bacteria</taxon>
        <taxon>Bacillati</taxon>
        <taxon>Actinomycetota</taxon>
        <taxon>Actinomycetes</taxon>
        <taxon>Mycobacteriales</taxon>
        <taxon>Nocardiaceae</taxon>
        <taxon>Rhodococcoides</taxon>
    </lineage>
</organism>
<evidence type="ECO:0000313" key="9">
    <source>
        <dbReference type="Proteomes" id="UP000076038"/>
    </source>
</evidence>
<dbReference type="Proteomes" id="UP000076038">
    <property type="component" value="Chromosome"/>
</dbReference>